<dbReference type="InterPro" id="IPR046934">
    <property type="entry name" value="PIR2-like"/>
</dbReference>
<accession>A0A6J0NDC1</accession>
<feature type="region of interest" description="Disordered" evidence="3">
    <location>
        <begin position="416"/>
        <end position="480"/>
    </location>
</feature>
<name>A0A6J0NDC1_RAPSA</name>
<feature type="coiled-coil region" evidence="2">
    <location>
        <begin position="719"/>
        <end position="746"/>
    </location>
</feature>
<evidence type="ECO:0000313" key="5">
    <source>
        <dbReference type="Proteomes" id="UP000504610"/>
    </source>
</evidence>
<keyword evidence="5" id="KW-1185">Reference proteome</keyword>
<protein>
    <submittedName>
        <fullName evidence="6">E3 ubiquitin-protein ligase RF4</fullName>
    </submittedName>
</protein>
<feature type="compositionally biased region" description="Polar residues" evidence="3">
    <location>
        <begin position="447"/>
        <end position="463"/>
    </location>
</feature>
<keyword evidence="1" id="KW-0862">Zinc</keyword>
<feature type="compositionally biased region" description="Low complexity" evidence="3">
    <location>
        <begin position="262"/>
        <end position="276"/>
    </location>
</feature>
<feature type="compositionally biased region" description="Basic and acidic residues" evidence="3">
    <location>
        <begin position="623"/>
        <end position="639"/>
    </location>
</feature>
<feature type="compositionally biased region" description="Low complexity" evidence="3">
    <location>
        <begin position="206"/>
        <end position="226"/>
    </location>
</feature>
<dbReference type="PROSITE" id="PS50089">
    <property type="entry name" value="ZF_RING_2"/>
    <property type="match status" value="1"/>
</dbReference>
<dbReference type="InterPro" id="IPR013083">
    <property type="entry name" value="Znf_RING/FYVE/PHD"/>
</dbReference>
<keyword evidence="2" id="KW-0175">Coiled coil</keyword>
<reference evidence="5" key="1">
    <citation type="journal article" date="2019" name="Database">
        <title>The radish genome database (RadishGD): an integrated information resource for radish genomics.</title>
        <authorList>
            <person name="Yu H.J."/>
            <person name="Baek S."/>
            <person name="Lee Y.J."/>
            <person name="Cho A."/>
            <person name="Mun J.H."/>
        </authorList>
    </citation>
    <scope>NUCLEOTIDE SEQUENCE [LARGE SCALE GENOMIC DNA]</scope>
    <source>
        <strain evidence="5">cv. WK10039</strain>
    </source>
</reference>
<reference evidence="6" key="2">
    <citation type="submission" date="2025-08" db="UniProtKB">
        <authorList>
            <consortium name="RefSeq"/>
        </authorList>
    </citation>
    <scope>IDENTIFICATION</scope>
    <source>
        <tissue evidence="6">Leaf</tissue>
    </source>
</reference>
<keyword evidence="1" id="KW-0863">Zinc-finger</keyword>
<dbReference type="Pfam" id="PF20235">
    <property type="entry name" value="PIR2-like_helical"/>
    <property type="match status" value="1"/>
</dbReference>
<sequence>MVKKQEEMNVCGLSGDKVGDFTVSPLQDKGRNNKRKLADSSQPKEATLTEFPRYESTEDQLKVVEDSDTVEWDDPFACRLEELLSSNLLALFLNAMKQVIDCGYTDDDVLKAISGSRLYCGGSDLVSNIVSNALNVLKNGSEGGGDGSRDYVFEDLQQLVGYTLVEMISLVKEVRPTLSTVEAMWRLLMCDLNVLQAFEVESSDSPGFSLSESSESLAAESNPANSGDPDNNQKPQQTSAHSDHQSEPLKFGNFPNYKNANSSGTASGKGVASGSTVSGGGVKSTSFTLVSDEKVVSSRKGRTKKEIPMLRQKSCVEKIRTYGKGSGSYKAAKFASVGSFLLEKRAKSSSEMMAKHYSAKMTTEIGVKVSLEETTCYVHKKSSKSDSPVVLVDGKGYITALPAIAATKASKKKSGSEPIKLVPAASEKKSGSEPVKLVPSSSEKKTVSSVPSASGKKSVSSVPIASEKKSGSESEEKASVSEKLAPDYYAGIPYDASLGIYVPRDKKDELIVKLVPRVNDLQNELQVWTDWANQKVKEATGRLLKDQPELKALRKERDMAKQHKKETKLMEENTMKRLTEMELAVKNATSQFEKANNAARRLEAEQSLLKKEMEAAKIRAAESAESYREAKERGQRSLKDTQSWEGQKTLLQEELKVQRDKVTVMQKEVNKAKNRQNQIEAALKQEKTAKGNLIAQASSIKKERKKLEALGKAEEERIKAKAEADARYYIENIKRLERDITELKLKSEYSRIVALKKGGSGGGKESKPRKRENPGVTKVKRERECVMCLSEEMSVIFLPCAHQVLCFKCNQLHEKEGMMDCPSCRGTIQRRIQARFARTG</sequence>
<dbReference type="CDD" id="cd23128">
    <property type="entry name" value="RING-HC_MIP1-like"/>
    <property type="match status" value="1"/>
</dbReference>
<evidence type="ECO:0000256" key="1">
    <source>
        <dbReference type="PROSITE-ProRule" id="PRU00175"/>
    </source>
</evidence>
<dbReference type="Proteomes" id="UP000504610">
    <property type="component" value="Chromosome 1"/>
</dbReference>
<keyword evidence="1" id="KW-0479">Metal-binding</keyword>
<dbReference type="PANTHER" id="PTHR46405">
    <property type="entry name" value="OS05G0141500 PROTEIN"/>
    <property type="match status" value="1"/>
</dbReference>
<feature type="region of interest" description="Disordered" evidence="3">
    <location>
        <begin position="206"/>
        <end position="283"/>
    </location>
</feature>
<feature type="compositionally biased region" description="Basic and acidic residues" evidence="3">
    <location>
        <begin position="466"/>
        <end position="480"/>
    </location>
</feature>
<dbReference type="SUPFAM" id="SSF57850">
    <property type="entry name" value="RING/U-box"/>
    <property type="match status" value="1"/>
</dbReference>
<dbReference type="OrthoDB" id="774873at2759"/>
<dbReference type="PANTHER" id="PTHR46405:SF4">
    <property type="entry name" value="E3 UBIQUITIN-PROTEIN LIGASE RF298-RELATED"/>
    <property type="match status" value="1"/>
</dbReference>
<evidence type="ECO:0000256" key="2">
    <source>
        <dbReference type="SAM" id="Coils"/>
    </source>
</evidence>
<dbReference type="AlphaFoldDB" id="A0A6J0NDC1"/>
<dbReference type="InterPro" id="IPR001841">
    <property type="entry name" value="Znf_RING"/>
</dbReference>
<feature type="region of interest" description="Disordered" evidence="3">
    <location>
        <begin position="757"/>
        <end position="776"/>
    </location>
</feature>
<gene>
    <name evidence="6" type="primary">LOC108853790</name>
</gene>
<feature type="domain" description="RING-type" evidence="4">
    <location>
        <begin position="785"/>
        <end position="825"/>
    </location>
</feature>
<dbReference type="KEGG" id="rsz:108853790"/>
<evidence type="ECO:0000313" key="6">
    <source>
        <dbReference type="RefSeq" id="XP_018482737.2"/>
    </source>
</evidence>
<proteinExistence type="predicted"/>
<dbReference type="Gene3D" id="3.30.40.10">
    <property type="entry name" value="Zinc/RING finger domain, C3HC4 (zinc finger)"/>
    <property type="match status" value="1"/>
</dbReference>
<dbReference type="InterPro" id="IPR046527">
    <property type="entry name" value="PIR2-like_helical"/>
</dbReference>
<dbReference type="GO" id="GO:0008270">
    <property type="term" value="F:zinc ion binding"/>
    <property type="evidence" value="ECO:0007669"/>
    <property type="project" value="UniProtKB-KW"/>
</dbReference>
<organism evidence="5 6">
    <name type="scientific">Raphanus sativus</name>
    <name type="common">Radish</name>
    <name type="synonym">Raphanus raphanistrum var. sativus</name>
    <dbReference type="NCBI Taxonomy" id="3726"/>
    <lineage>
        <taxon>Eukaryota</taxon>
        <taxon>Viridiplantae</taxon>
        <taxon>Streptophyta</taxon>
        <taxon>Embryophyta</taxon>
        <taxon>Tracheophyta</taxon>
        <taxon>Spermatophyta</taxon>
        <taxon>Magnoliopsida</taxon>
        <taxon>eudicotyledons</taxon>
        <taxon>Gunneridae</taxon>
        <taxon>Pentapetalae</taxon>
        <taxon>rosids</taxon>
        <taxon>malvids</taxon>
        <taxon>Brassicales</taxon>
        <taxon>Brassicaceae</taxon>
        <taxon>Brassiceae</taxon>
        <taxon>Raphanus</taxon>
    </lineage>
</organism>
<evidence type="ECO:0000256" key="3">
    <source>
        <dbReference type="SAM" id="MobiDB-lite"/>
    </source>
</evidence>
<evidence type="ECO:0000259" key="4">
    <source>
        <dbReference type="PROSITE" id="PS50089"/>
    </source>
</evidence>
<dbReference type="Pfam" id="PF13920">
    <property type="entry name" value="zf-C3HC4_3"/>
    <property type="match status" value="1"/>
</dbReference>
<feature type="compositionally biased region" description="Polar residues" evidence="3">
    <location>
        <begin position="228"/>
        <end position="240"/>
    </location>
</feature>
<dbReference type="GeneID" id="108853790"/>
<feature type="region of interest" description="Disordered" evidence="3">
    <location>
        <begin position="1"/>
        <end position="46"/>
    </location>
</feature>
<feature type="region of interest" description="Disordered" evidence="3">
    <location>
        <begin position="623"/>
        <end position="644"/>
    </location>
</feature>
<dbReference type="RefSeq" id="XP_018482737.2">
    <property type="nucleotide sequence ID" value="XM_018627235.2"/>
</dbReference>